<organism evidence="2 3">
    <name type="scientific">Vibrio ouci</name>
    <dbReference type="NCBI Taxonomy" id="2499078"/>
    <lineage>
        <taxon>Bacteria</taxon>
        <taxon>Pseudomonadati</taxon>
        <taxon>Pseudomonadota</taxon>
        <taxon>Gammaproteobacteria</taxon>
        <taxon>Vibrionales</taxon>
        <taxon>Vibrionaceae</taxon>
        <taxon>Vibrio</taxon>
    </lineage>
</organism>
<evidence type="ECO:0000259" key="1">
    <source>
        <dbReference type="Pfam" id="PF09836"/>
    </source>
</evidence>
<accession>A0A4Y8WEV1</accession>
<dbReference type="InterPro" id="IPR018640">
    <property type="entry name" value="DUF2063"/>
</dbReference>
<keyword evidence="3" id="KW-1185">Reference proteome</keyword>
<dbReference type="Gene3D" id="1.10.150.690">
    <property type="entry name" value="DUF2063"/>
    <property type="match status" value="1"/>
</dbReference>
<dbReference type="Proteomes" id="UP000297753">
    <property type="component" value="Unassembled WGS sequence"/>
</dbReference>
<sequence length="254" mass="28124">MSDVSLAKLQQTFATALHYQASGEACNIASDTFTADERMQIYRNNFVVSLSEVLAATYPMVSALVGEECFNQMARQHVLNNPLNSGDVSHYGEHFSESNSHFPAVVEAAPYAAEVARFEWCIDLAQQQQGQISLSGELLPLAKLAEIEPTQQTSIHLHLLSGMVLFQSCYAVYSLQKAIADNQFDDLQLHQAEQGFICCTAQGEVWTQKLDCNAFELLQYLHSDCTLGEIPPEQLQHINLIFDSNVIAGFTLAD</sequence>
<feature type="domain" description="Putative DNA-binding" evidence="1">
    <location>
        <begin position="9"/>
        <end position="97"/>
    </location>
</feature>
<evidence type="ECO:0000313" key="3">
    <source>
        <dbReference type="Proteomes" id="UP000297753"/>
    </source>
</evidence>
<protein>
    <submittedName>
        <fullName evidence="2">DUF2063 domain-containing protein</fullName>
    </submittedName>
</protein>
<dbReference type="EMBL" id="SATR01000017">
    <property type="protein sequence ID" value="TFH91314.1"/>
    <property type="molecule type" value="Genomic_DNA"/>
</dbReference>
<reference evidence="2 3" key="1">
    <citation type="submission" date="2019-01" db="EMBL/GenBank/DDBJ databases">
        <title>Vibrio BEI176 sp. nov, a marine bacterium isolated from China: eastern marignal seas.</title>
        <authorList>
            <person name="Li B."/>
        </authorList>
    </citation>
    <scope>NUCLEOTIDE SEQUENCE [LARGE SCALE GENOMIC DNA]</scope>
    <source>
        <strain evidence="2 3">BEI176</strain>
    </source>
</reference>
<dbReference type="OrthoDB" id="4146344at2"/>
<gene>
    <name evidence="2" type="ORF">ELS82_12645</name>
</gene>
<evidence type="ECO:0000313" key="2">
    <source>
        <dbReference type="EMBL" id="TFH91314.1"/>
    </source>
</evidence>
<dbReference type="InterPro" id="IPR044922">
    <property type="entry name" value="DUF2063_N_sf"/>
</dbReference>
<dbReference type="RefSeq" id="WP_134835783.1">
    <property type="nucleotide sequence ID" value="NZ_SATR01000017.1"/>
</dbReference>
<dbReference type="Pfam" id="PF09836">
    <property type="entry name" value="DUF2063"/>
    <property type="match status" value="1"/>
</dbReference>
<comment type="caution">
    <text evidence="2">The sequence shown here is derived from an EMBL/GenBank/DDBJ whole genome shotgun (WGS) entry which is preliminary data.</text>
</comment>
<name>A0A4Y8WEV1_9VIBR</name>
<dbReference type="AlphaFoldDB" id="A0A4Y8WEV1"/>
<proteinExistence type="predicted"/>